<feature type="region of interest" description="Disordered" evidence="1">
    <location>
        <begin position="1"/>
        <end position="40"/>
    </location>
</feature>
<dbReference type="AlphaFoldDB" id="A0A679JKI3"/>
<protein>
    <submittedName>
        <fullName evidence="2">Uncharacterized protein</fullName>
    </submittedName>
</protein>
<proteinExistence type="predicted"/>
<sequence length="40" mass="4400">MGIFDGERFSEREACARRSRQSIERRDGAEATGIIGEGNA</sequence>
<evidence type="ECO:0000313" key="2">
    <source>
        <dbReference type="EMBL" id="CAA2106750.1"/>
    </source>
</evidence>
<dbReference type="EMBL" id="LR743504">
    <property type="protein sequence ID" value="CAA2106750.1"/>
    <property type="molecule type" value="Genomic_DNA"/>
</dbReference>
<accession>A0A679JKI3</accession>
<reference evidence="2" key="1">
    <citation type="submission" date="2019-12" db="EMBL/GenBank/DDBJ databases">
        <authorList>
            <person name="Cremers G."/>
        </authorList>
    </citation>
    <scope>NUCLEOTIDE SEQUENCE</scope>
    <source>
        <strain evidence="2">Mbul1</strain>
    </source>
</reference>
<feature type="compositionally biased region" description="Basic and acidic residues" evidence="1">
    <location>
        <begin position="1"/>
        <end position="29"/>
    </location>
</feature>
<organism evidence="2">
    <name type="scientific">Methylobacterium bullatum</name>
    <dbReference type="NCBI Taxonomy" id="570505"/>
    <lineage>
        <taxon>Bacteria</taxon>
        <taxon>Pseudomonadati</taxon>
        <taxon>Pseudomonadota</taxon>
        <taxon>Alphaproteobacteria</taxon>
        <taxon>Hyphomicrobiales</taxon>
        <taxon>Methylobacteriaceae</taxon>
        <taxon>Methylobacterium</taxon>
    </lineage>
</organism>
<gene>
    <name evidence="2" type="ORF">MBUL_03825</name>
</gene>
<name>A0A679JKI3_9HYPH</name>
<evidence type="ECO:0000256" key="1">
    <source>
        <dbReference type="SAM" id="MobiDB-lite"/>
    </source>
</evidence>